<evidence type="ECO:0008006" key="3">
    <source>
        <dbReference type="Google" id="ProtNLM"/>
    </source>
</evidence>
<dbReference type="PANTHER" id="PTHR39337:SF1">
    <property type="entry name" value="BLR5642 PROTEIN"/>
    <property type="match status" value="1"/>
</dbReference>
<organism evidence="1 2">
    <name type="scientific">Limnochorda pilosa</name>
    <dbReference type="NCBI Taxonomy" id="1555112"/>
    <lineage>
        <taxon>Bacteria</taxon>
        <taxon>Bacillati</taxon>
        <taxon>Bacillota</taxon>
        <taxon>Limnochordia</taxon>
        <taxon>Limnochordales</taxon>
        <taxon>Limnochordaceae</taxon>
        <taxon>Limnochorda</taxon>
    </lineage>
</organism>
<dbReference type="AlphaFoldDB" id="A0A0K2SI55"/>
<keyword evidence="2" id="KW-1185">Reference proteome</keyword>
<accession>A0A0K2SI55</accession>
<reference evidence="2" key="2">
    <citation type="journal article" date="2016" name="Int. J. Syst. Evol. Microbiol.">
        <title>Complete genome sequence and cell structure of Limnochorda pilosa, a Gram-negative spore-former within the phylum Firmicutes.</title>
        <authorList>
            <person name="Watanabe M."/>
            <person name="Kojima H."/>
            <person name="Fukui M."/>
        </authorList>
    </citation>
    <scope>NUCLEOTIDE SEQUENCE [LARGE SCALE GENOMIC DNA]</scope>
    <source>
        <strain evidence="2">HC45</strain>
    </source>
</reference>
<dbReference type="PANTHER" id="PTHR39337">
    <property type="entry name" value="BLR5642 PROTEIN"/>
    <property type="match status" value="1"/>
</dbReference>
<reference evidence="2" key="1">
    <citation type="submission" date="2015-07" db="EMBL/GenBank/DDBJ databases">
        <title>Complete genome sequence and phylogenetic analysis of Limnochorda pilosa.</title>
        <authorList>
            <person name="Watanabe M."/>
            <person name="Kojima H."/>
            <person name="Fukui M."/>
        </authorList>
    </citation>
    <scope>NUCLEOTIDE SEQUENCE [LARGE SCALE GENOMIC DNA]</scope>
    <source>
        <strain evidence="2">HC45</strain>
    </source>
</reference>
<sequence length="59" mass="6766">MCAEAVWWRCHRSLIAHALKVRGVEVRHIMSRTRAEPHRLTPFARVEGARITYPSGSNP</sequence>
<gene>
    <name evidence="1" type="ORF">LIP_0672</name>
</gene>
<dbReference type="STRING" id="1555112.LIP_0672"/>
<dbReference type="EMBL" id="AP014924">
    <property type="protein sequence ID" value="BAS26529.1"/>
    <property type="molecule type" value="Genomic_DNA"/>
</dbReference>
<proteinExistence type="predicted"/>
<dbReference type="Proteomes" id="UP000065807">
    <property type="component" value="Chromosome"/>
</dbReference>
<dbReference type="KEGG" id="lpil:LIP_0672"/>
<evidence type="ECO:0000313" key="2">
    <source>
        <dbReference type="Proteomes" id="UP000065807"/>
    </source>
</evidence>
<protein>
    <recommendedName>
        <fullName evidence="3">DUF488 domain-containing protein</fullName>
    </recommendedName>
</protein>
<evidence type="ECO:0000313" key="1">
    <source>
        <dbReference type="EMBL" id="BAS26529.1"/>
    </source>
</evidence>
<dbReference type="OrthoDB" id="9789109at2"/>
<name>A0A0K2SI55_LIMPI</name>